<feature type="compositionally biased region" description="Polar residues" evidence="1">
    <location>
        <begin position="54"/>
        <end position="64"/>
    </location>
</feature>
<evidence type="ECO:0000313" key="2">
    <source>
        <dbReference type="EMBL" id="GMS88023.1"/>
    </source>
</evidence>
<accession>A0AAV5SY44</accession>
<organism evidence="2 3">
    <name type="scientific">Pristionchus entomophagus</name>
    <dbReference type="NCBI Taxonomy" id="358040"/>
    <lineage>
        <taxon>Eukaryota</taxon>
        <taxon>Metazoa</taxon>
        <taxon>Ecdysozoa</taxon>
        <taxon>Nematoda</taxon>
        <taxon>Chromadorea</taxon>
        <taxon>Rhabditida</taxon>
        <taxon>Rhabditina</taxon>
        <taxon>Diplogasteromorpha</taxon>
        <taxon>Diplogasteroidea</taxon>
        <taxon>Neodiplogasteridae</taxon>
        <taxon>Pristionchus</taxon>
    </lineage>
</organism>
<feature type="compositionally biased region" description="Acidic residues" evidence="1">
    <location>
        <begin position="114"/>
        <end position="127"/>
    </location>
</feature>
<comment type="caution">
    <text evidence="2">The sequence shown here is derived from an EMBL/GenBank/DDBJ whole genome shotgun (WGS) entry which is preliminary data.</text>
</comment>
<name>A0AAV5SY44_9BILA</name>
<evidence type="ECO:0000256" key="1">
    <source>
        <dbReference type="SAM" id="MobiDB-lite"/>
    </source>
</evidence>
<reference evidence="2" key="1">
    <citation type="submission" date="2023-10" db="EMBL/GenBank/DDBJ databases">
        <title>Genome assembly of Pristionchus species.</title>
        <authorList>
            <person name="Yoshida K."/>
            <person name="Sommer R.J."/>
        </authorList>
    </citation>
    <scope>NUCLEOTIDE SEQUENCE</scope>
    <source>
        <strain evidence="2">RS0144</strain>
    </source>
</reference>
<sequence length="235" mass="25052">EFAEQDAFAEQVWRNNGDGAWTIETPGGPPRVVSVPDDDEESDNDGNEAGIECGSNSAASNEDTNPSERLDSFAADFAEQDAFADQEWSFNANGTVTIQETPDAVPRVIPVPEEEDQEEAAANEEGMECGSNSSSWGENALPTGLQNIQASVVHLEAGEDVEILLHDGNASSSTHLVEPGLITTSRSPRAHATAFHPYARRSSIGYRNHQDTVFGAVLEPGAHSGEEGEPSCAKQ</sequence>
<protein>
    <submittedName>
        <fullName evidence="2">Uncharacterized protein</fullName>
    </submittedName>
</protein>
<dbReference type="AlphaFoldDB" id="A0AAV5SY44"/>
<gene>
    <name evidence="2" type="ORF">PENTCL1PPCAC_10198</name>
</gene>
<feature type="non-terminal residue" evidence="2">
    <location>
        <position position="1"/>
    </location>
</feature>
<feature type="compositionally biased region" description="Acidic residues" evidence="1">
    <location>
        <begin position="36"/>
        <end position="46"/>
    </location>
</feature>
<dbReference type="EMBL" id="BTSX01000003">
    <property type="protein sequence ID" value="GMS88023.1"/>
    <property type="molecule type" value="Genomic_DNA"/>
</dbReference>
<proteinExistence type="predicted"/>
<feature type="region of interest" description="Disordered" evidence="1">
    <location>
        <begin position="114"/>
        <end position="141"/>
    </location>
</feature>
<feature type="region of interest" description="Disordered" evidence="1">
    <location>
        <begin position="1"/>
        <end position="68"/>
    </location>
</feature>
<dbReference type="Proteomes" id="UP001432027">
    <property type="component" value="Unassembled WGS sequence"/>
</dbReference>
<evidence type="ECO:0000313" key="3">
    <source>
        <dbReference type="Proteomes" id="UP001432027"/>
    </source>
</evidence>
<keyword evidence="3" id="KW-1185">Reference proteome</keyword>